<sequence>MKATYALLVTGLAAQQVTATWNFYDNFKTPQYNDNECSDKQKSGFDWSDLKDGDKDFQYGDFDFTKGWSCANSFGKRDLLTKRTFGSKCIKNTVSKDKPASFGCNKLKSGFSITEIDVSVEVDVELELHYTMTDGSKCKSYSPCSASGSTIKNTQCGGATSVDIYLGTHYKGDKSSCEIGLHNIGFDCNPGTGYTTPSPPAVPSSSAPSKSQPAVSTPESQPLATPTGGVTSSLPESTPEASTSSAPETIQTPPSEVPYTSGAPYTNSSTPAYTPPPSYESNTATPLPETSTAVSSPPTPESSSAASPCDGSYGQSCGASTAVTTPLASSAGVSVPVTSTASAQPTSPSYPATNVSDVLPKCMNSWLQIDSSCKDNTDKSCYCVNPNFTKNVIDCVSAWCGTDEETKQTLQYLIGICAEYVPQNPKIIGDCPTYIPLTPTPAATPSQGVTGAITTTTVAASETPAASSSVPCTTITYGTTTLTVPEVHFTTQTEVAGASPTQPVGLVPGTAPAQTPATTTAAGGAPYPIPSTLGTVTASAGTGTGTGAIRPSSPAEFTGAASSLNLVPQGALFGAALALLAL</sequence>
<evidence type="ECO:0000256" key="10">
    <source>
        <dbReference type="SAM" id="MobiDB-lite"/>
    </source>
</evidence>
<evidence type="ECO:0000259" key="12">
    <source>
        <dbReference type="PROSITE" id="PS52012"/>
    </source>
</evidence>
<dbReference type="GO" id="GO:0005576">
    <property type="term" value="C:extracellular region"/>
    <property type="evidence" value="ECO:0007669"/>
    <property type="project" value="UniProtKB-SubCell"/>
</dbReference>
<keyword evidence="5" id="KW-0336">GPI-anchor</keyword>
<protein>
    <recommendedName>
        <fullName evidence="12">CFEM domain-containing protein</fullName>
    </recommendedName>
</protein>
<keyword evidence="5" id="KW-0325">Glycoprotein</keyword>
<feature type="binding site" description="axial binding residue" evidence="9">
    <location>
        <position position="378"/>
    </location>
    <ligand>
        <name>heme</name>
        <dbReference type="ChEBI" id="CHEBI:30413"/>
    </ligand>
    <ligandPart>
        <name>Fe</name>
        <dbReference type="ChEBI" id="CHEBI:18248"/>
    </ligandPart>
</feature>
<evidence type="ECO:0000256" key="5">
    <source>
        <dbReference type="ARBA" id="ARBA00022622"/>
    </source>
</evidence>
<evidence type="ECO:0000256" key="2">
    <source>
        <dbReference type="ARBA" id="ARBA00004613"/>
    </source>
</evidence>
<accession>A0A9W8YH92</accession>
<evidence type="ECO:0000256" key="1">
    <source>
        <dbReference type="ARBA" id="ARBA00004589"/>
    </source>
</evidence>
<reference evidence="13" key="1">
    <citation type="submission" date="2022-10" db="EMBL/GenBank/DDBJ databases">
        <title>Tapping the CABI collections for fungal endophytes: first genome assemblies for Collariella, Neodidymelliopsis, Ascochyta clinopodiicola, Didymella pomorum, Didymosphaeria variabile, Neocosmospora piperis and Neocucurbitaria cava.</title>
        <authorList>
            <person name="Hill R."/>
        </authorList>
    </citation>
    <scope>NUCLEOTIDE SEQUENCE</scope>
    <source>
        <strain evidence="13">IMI 356814</strain>
    </source>
</reference>
<comment type="similarity">
    <text evidence="3">Belongs to the RBT5 family.</text>
</comment>
<keyword evidence="14" id="KW-1185">Reference proteome</keyword>
<comment type="caution">
    <text evidence="9">Lacks conserved residue(s) required for the propagation of feature annotation.</text>
</comment>
<evidence type="ECO:0000256" key="3">
    <source>
        <dbReference type="ARBA" id="ARBA00010031"/>
    </source>
</evidence>
<dbReference type="GO" id="GO:0098552">
    <property type="term" value="C:side of membrane"/>
    <property type="evidence" value="ECO:0007669"/>
    <property type="project" value="UniProtKB-KW"/>
</dbReference>
<evidence type="ECO:0000256" key="11">
    <source>
        <dbReference type="SAM" id="SignalP"/>
    </source>
</evidence>
<keyword evidence="7" id="KW-1015">Disulfide bond</keyword>
<evidence type="ECO:0000256" key="9">
    <source>
        <dbReference type="PROSITE-ProRule" id="PRU01356"/>
    </source>
</evidence>
<keyword evidence="4" id="KW-0964">Secreted</keyword>
<keyword evidence="8" id="KW-0449">Lipoprotein</keyword>
<keyword evidence="9" id="KW-0479">Metal-binding</keyword>
<evidence type="ECO:0000256" key="7">
    <source>
        <dbReference type="ARBA" id="ARBA00023157"/>
    </source>
</evidence>
<proteinExistence type="inferred from homology"/>
<dbReference type="OrthoDB" id="5431405at2759"/>
<feature type="signal peptide" evidence="11">
    <location>
        <begin position="1"/>
        <end position="19"/>
    </location>
</feature>
<dbReference type="EMBL" id="JAPEUY010000001">
    <property type="protein sequence ID" value="KAJ4377686.1"/>
    <property type="molecule type" value="Genomic_DNA"/>
</dbReference>
<comment type="caution">
    <text evidence="13">The sequence shown here is derived from an EMBL/GenBank/DDBJ whole genome shotgun (WGS) entry which is preliminary data.</text>
</comment>
<dbReference type="Pfam" id="PF05730">
    <property type="entry name" value="CFEM"/>
    <property type="match status" value="1"/>
</dbReference>
<feature type="chain" id="PRO_5040957218" description="CFEM domain-containing protein" evidence="11">
    <location>
        <begin position="20"/>
        <end position="582"/>
    </location>
</feature>
<dbReference type="PROSITE" id="PS52012">
    <property type="entry name" value="CFEM"/>
    <property type="match status" value="1"/>
</dbReference>
<feature type="domain" description="CFEM" evidence="12">
    <location>
        <begin position="329"/>
        <end position="444"/>
    </location>
</feature>
<evidence type="ECO:0000256" key="8">
    <source>
        <dbReference type="ARBA" id="ARBA00023288"/>
    </source>
</evidence>
<name>A0A9W8YH92_9PLEO</name>
<evidence type="ECO:0000313" key="13">
    <source>
        <dbReference type="EMBL" id="KAJ4377686.1"/>
    </source>
</evidence>
<feature type="compositionally biased region" description="Polar residues" evidence="10">
    <location>
        <begin position="217"/>
        <end position="254"/>
    </location>
</feature>
<organism evidence="13 14">
    <name type="scientific">Neocucurbitaria cava</name>
    <dbReference type="NCBI Taxonomy" id="798079"/>
    <lineage>
        <taxon>Eukaryota</taxon>
        <taxon>Fungi</taxon>
        <taxon>Dikarya</taxon>
        <taxon>Ascomycota</taxon>
        <taxon>Pezizomycotina</taxon>
        <taxon>Dothideomycetes</taxon>
        <taxon>Pleosporomycetidae</taxon>
        <taxon>Pleosporales</taxon>
        <taxon>Pleosporineae</taxon>
        <taxon>Cucurbitariaceae</taxon>
        <taxon>Neocucurbitaria</taxon>
    </lineage>
</organism>
<feature type="compositionally biased region" description="Low complexity" evidence="10">
    <location>
        <begin position="288"/>
        <end position="308"/>
    </location>
</feature>
<dbReference type="AlphaFoldDB" id="A0A9W8YH92"/>
<dbReference type="GO" id="GO:0046872">
    <property type="term" value="F:metal ion binding"/>
    <property type="evidence" value="ECO:0007669"/>
    <property type="project" value="UniProtKB-UniRule"/>
</dbReference>
<feature type="region of interest" description="Disordered" evidence="10">
    <location>
        <begin position="195"/>
        <end position="310"/>
    </location>
</feature>
<feature type="compositionally biased region" description="Low complexity" evidence="10">
    <location>
        <begin position="203"/>
        <end position="216"/>
    </location>
</feature>
<dbReference type="Proteomes" id="UP001140560">
    <property type="component" value="Unassembled WGS sequence"/>
</dbReference>
<keyword evidence="9" id="KW-0349">Heme</keyword>
<keyword evidence="6 11" id="KW-0732">Signal</keyword>
<gene>
    <name evidence="13" type="ORF">N0V83_000515</name>
</gene>
<evidence type="ECO:0000256" key="6">
    <source>
        <dbReference type="ARBA" id="ARBA00022729"/>
    </source>
</evidence>
<evidence type="ECO:0000313" key="14">
    <source>
        <dbReference type="Proteomes" id="UP001140560"/>
    </source>
</evidence>
<evidence type="ECO:0000256" key="4">
    <source>
        <dbReference type="ARBA" id="ARBA00022525"/>
    </source>
</evidence>
<dbReference type="InterPro" id="IPR008427">
    <property type="entry name" value="Extracellular_membr_CFEM_dom"/>
</dbReference>
<keyword evidence="5" id="KW-0472">Membrane</keyword>
<keyword evidence="9" id="KW-0408">Iron</keyword>
<comment type="subcellular location">
    <subcellularLocation>
        <location evidence="1">Membrane</location>
        <topology evidence="1">Lipid-anchor</topology>
        <topology evidence="1">GPI-anchor</topology>
    </subcellularLocation>
    <subcellularLocation>
        <location evidence="2">Secreted</location>
    </subcellularLocation>
</comment>